<dbReference type="EMBL" id="ML995921">
    <property type="protein sequence ID" value="KAF2764471.1"/>
    <property type="molecule type" value="Genomic_DNA"/>
</dbReference>
<proteinExistence type="predicted"/>
<dbReference type="Proteomes" id="UP000799436">
    <property type="component" value="Unassembled WGS sequence"/>
</dbReference>
<keyword evidence="1" id="KW-0732">Signal</keyword>
<reference evidence="2" key="1">
    <citation type="journal article" date="2020" name="Stud. Mycol.">
        <title>101 Dothideomycetes genomes: a test case for predicting lifestyles and emergence of pathogens.</title>
        <authorList>
            <person name="Haridas S."/>
            <person name="Albert R."/>
            <person name="Binder M."/>
            <person name="Bloem J."/>
            <person name="Labutti K."/>
            <person name="Salamov A."/>
            <person name="Andreopoulos B."/>
            <person name="Baker S."/>
            <person name="Barry K."/>
            <person name="Bills G."/>
            <person name="Bluhm B."/>
            <person name="Cannon C."/>
            <person name="Castanera R."/>
            <person name="Culley D."/>
            <person name="Daum C."/>
            <person name="Ezra D."/>
            <person name="Gonzalez J."/>
            <person name="Henrissat B."/>
            <person name="Kuo A."/>
            <person name="Liang C."/>
            <person name="Lipzen A."/>
            <person name="Lutzoni F."/>
            <person name="Magnuson J."/>
            <person name="Mondo S."/>
            <person name="Nolan M."/>
            <person name="Ohm R."/>
            <person name="Pangilinan J."/>
            <person name="Park H.-J."/>
            <person name="Ramirez L."/>
            <person name="Alfaro M."/>
            <person name="Sun H."/>
            <person name="Tritt A."/>
            <person name="Yoshinaga Y."/>
            <person name="Zwiers L.-H."/>
            <person name="Turgeon B."/>
            <person name="Goodwin S."/>
            <person name="Spatafora J."/>
            <person name="Crous P."/>
            <person name="Grigoriev I."/>
        </authorList>
    </citation>
    <scope>NUCLEOTIDE SEQUENCE</scope>
    <source>
        <strain evidence="2">CBS 116005</strain>
    </source>
</reference>
<feature type="chain" id="PRO_5026039590" evidence="1">
    <location>
        <begin position="20"/>
        <end position="133"/>
    </location>
</feature>
<feature type="signal peptide" evidence="1">
    <location>
        <begin position="1"/>
        <end position="19"/>
    </location>
</feature>
<organism evidence="2 3">
    <name type="scientific">Teratosphaeria nubilosa</name>
    <dbReference type="NCBI Taxonomy" id="161662"/>
    <lineage>
        <taxon>Eukaryota</taxon>
        <taxon>Fungi</taxon>
        <taxon>Dikarya</taxon>
        <taxon>Ascomycota</taxon>
        <taxon>Pezizomycotina</taxon>
        <taxon>Dothideomycetes</taxon>
        <taxon>Dothideomycetidae</taxon>
        <taxon>Mycosphaerellales</taxon>
        <taxon>Teratosphaeriaceae</taxon>
        <taxon>Teratosphaeria</taxon>
    </lineage>
</organism>
<gene>
    <name evidence="2" type="ORF">EJ03DRAFT_355730</name>
</gene>
<evidence type="ECO:0000256" key="1">
    <source>
        <dbReference type="SAM" id="SignalP"/>
    </source>
</evidence>
<evidence type="ECO:0000313" key="2">
    <source>
        <dbReference type="EMBL" id="KAF2764471.1"/>
    </source>
</evidence>
<name>A0A6G1KV07_9PEZI</name>
<dbReference type="AlphaFoldDB" id="A0A6G1KV07"/>
<sequence length="133" mass="14335">MRGITLLLSLLAVSAPAQAWEPRMGKDWCTEIHSGIGKQQTWHANTNGKDYVGGDPGYICKCLAMFVNLESCELKEKFPDGKSAWGYMTPCALDKGITQPPLLCGHKVMGSSWILTAGPLGDGKNTIPGPNRS</sequence>
<evidence type="ECO:0000313" key="3">
    <source>
        <dbReference type="Proteomes" id="UP000799436"/>
    </source>
</evidence>
<protein>
    <submittedName>
        <fullName evidence="2">Uncharacterized protein</fullName>
    </submittedName>
</protein>
<dbReference type="OrthoDB" id="10319413at2759"/>
<accession>A0A6G1KV07</accession>
<keyword evidence="3" id="KW-1185">Reference proteome</keyword>